<dbReference type="AlphaFoldDB" id="A0A0G4FDD0"/>
<dbReference type="EMBL" id="CDMZ01000296">
    <property type="protein sequence ID" value="CEM11197.1"/>
    <property type="molecule type" value="Genomic_DNA"/>
</dbReference>
<accession>A0A0G4FDD0</accession>
<reference evidence="2" key="1">
    <citation type="submission" date="2014-11" db="EMBL/GenBank/DDBJ databases">
        <authorList>
            <person name="Otto D Thomas"/>
            <person name="Naeem Raeece"/>
        </authorList>
    </citation>
    <scope>NUCLEOTIDE SEQUENCE</scope>
</reference>
<feature type="compositionally biased region" description="Polar residues" evidence="1">
    <location>
        <begin position="169"/>
        <end position="180"/>
    </location>
</feature>
<dbReference type="VEuPathDB" id="CryptoDB:Cvel_16465"/>
<gene>
    <name evidence="2" type="ORF">Cvel_16465.t2.CR1</name>
</gene>
<sequence>MKKLNLDRSDFELFAWCLSEGFEQNRVVYAYDNSPIAMAISAKIKKICQEVTTLTDWVWTDFQVISKGGTDDYSGTKTELVFRKLLAQHRAPELEGKGSCATYFHGKASGKKDKWVRCKLIENPNPNAGLGAARTMTGSSASSMAAAHHTMVGAQQHLEALDDDGEGWVSTSPSASQLRPTSAAAAAV</sequence>
<evidence type="ECO:0000256" key="1">
    <source>
        <dbReference type="SAM" id="MobiDB-lite"/>
    </source>
</evidence>
<evidence type="ECO:0000313" key="2">
    <source>
        <dbReference type="EMBL" id="CEM11197.1"/>
    </source>
</evidence>
<name>A0A0G4FDD0_9ALVE</name>
<protein>
    <submittedName>
        <fullName evidence="2">Uncharacterized protein</fullName>
    </submittedName>
</protein>
<feature type="region of interest" description="Disordered" evidence="1">
    <location>
        <begin position="164"/>
        <end position="188"/>
    </location>
</feature>
<organism evidence="2">
    <name type="scientific">Chromera velia CCMP2878</name>
    <dbReference type="NCBI Taxonomy" id="1169474"/>
    <lineage>
        <taxon>Eukaryota</taxon>
        <taxon>Sar</taxon>
        <taxon>Alveolata</taxon>
        <taxon>Colpodellida</taxon>
        <taxon>Chromeraceae</taxon>
        <taxon>Chromera</taxon>
    </lineage>
</organism>
<proteinExistence type="predicted"/>